<keyword evidence="2" id="KW-1185">Reference proteome</keyword>
<comment type="caution">
    <text evidence="1">The sequence shown here is derived from an EMBL/GenBank/DDBJ whole genome shotgun (WGS) entry which is preliminary data.</text>
</comment>
<feature type="non-terminal residue" evidence="1">
    <location>
        <position position="1"/>
    </location>
</feature>
<dbReference type="PANTHER" id="PTHR33784">
    <property type="entry name" value="OS05G0482100 PROTEIN"/>
    <property type="match status" value="1"/>
</dbReference>
<dbReference type="Proteomes" id="UP000824890">
    <property type="component" value="Unassembled WGS sequence"/>
</dbReference>
<name>A0ABQ8BP55_BRANA</name>
<reference evidence="1 2" key="1">
    <citation type="submission" date="2021-05" db="EMBL/GenBank/DDBJ databases">
        <title>Genome Assembly of Synthetic Allotetraploid Brassica napus Reveals Homoeologous Exchanges between Subgenomes.</title>
        <authorList>
            <person name="Davis J.T."/>
        </authorList>
    </citation>
    <scope>NUCLEOTIDE SEQUENCE [LARGE SCALE GENOMIC DNA]</scope>
    <source>
        <strain evidence="2">cv. Da-Ae</strain>
        <tissue evidence="1">Seedling</tissue>
    </source>
</reference>
<evidence type="ECO:0000313" key="2">
    <source>
        <dbReference type="Proteomes" id="UP000824890"/>
    </source>
</evidence>
<gene>
    <name evidence="1" type="ORF">HID58_037955</name>
</gene>
<dbReference type="PANTHER" id="PTHR33784:SF10">
    <property type="entry name" value="F-BOX PROTEIN"/>
    <property type="match status" value="1"/>
</dbReference>
<protein>
    <submittedName>
        <fullName evidence="1">Uncharacterized protein</fullName>
    </submittedName>
</protein>
<dbReference type="InterPro" id="IPR040338">
    <property type="entry name" value="At1g67623-like"/>
</dbReference>
<proteinExistence type="predicted"/>
<accession>A0ABQ8BP55</accession>
<evidence type="ECO:0000313" key="1">
    <source>
        <dbReference type="EMBL" id="KAH0906128.1"/>
    </source>
</evidence>
<dbReference type="EMBL" id="JAGKQM010000010">
    <property type="protein sequence ID" value="KAH0906128.1"/>
    <property type="molecule type" value="Genomic_DNA"/>
</dbReference>
<sequence length="213" mass="24335">LYKVPIPRDATVGERSRFQIQPMRTDESCLLNSCLLKASIKSPLSWVINTQFILISSRQLNFPTTCISVATSHLRDFSSARVAFSGFSQIGREEYFYRSADLFNLNDWIDEANLLRTFRLRCYQSSNLEAIYMRDVQGHQGVRPWTCTFSSQLVPAQSCNMTVPPTMSVDLYQLGAERCYTLVNSPDLFPQGAIIPLPFRTTHCQRRTPSVYL</sequence>
<organism evidence="1 2">
    <name type="scientific">Brassica napus</name>
    <name type="common">Rape</name>
    <dbReference type="NCBI Taxonomy" id="3708"/>
    <lineage>
        <taxon>Eukaryota</taxon>
        <taxon>Viridiplantae</taxon>
        <taxon>Streptophyta</taxon>
        <taxon>Embryophyta</taxon>
        <taxon>Tracheophyta</taxon>
        <taxon>Spermatophyta</taxon>
        <taxon>Magnoliopsida</taxon>
        <taxon>eudicotyledons</taxon>
        <taxon>Gunneridae</taxon>
        <taxon>Pentapetalae</taxon>
        <taxon>rosids</taxon>
        <taxon>malvids</taxon>
        <taxon>Brassicales</taxon>
        <taxon>Brassicaceae</taxon>
        <taxon>Brassiceae</taxon>
        <taxon>Brassica</taxon>
    </lineage>
</organism>